<evidence type="ECO:0000256" key="1">
    <source>
        <dbReference type="SAM" id="MobiDB-lite"/>
    </source>
</evidence>
<feature type="region of interest" description="Disordered" evidence="1">
    <location>
        <begin position="54"/>
        <end position="73"/>
    </location>
</feature>
<evidence type="ECO:0000313" key="3">
    <source>
        <dbReference type="Proteomes" id="UP000475532"/>
    </source>
</evidence>
<proteinExistence type="predicted"/>
<protein>
    <submittedName>
        <fullName evidence="2">Cytochrome c maturation protein CcmE</fullName>
    </submittedName>
</protein>
<dbReference type="Proteomes" id="UP000475532">
    <property type="component" value="Unassembled WGS sequence"/>
</dbReference>
<dbReference type="AlphaFoldDB" id="A0A6L9QSC1"/>
<evidence type="ECO:0000313" key="2">
    <source>
        <dbReference type="EMBL" id="NEA28331.1"/>
    </source>
</evidence>
<organism evidence="2 3">
    <name type="scientific">Actinomadura bangladeshensis</name>
    <dbReference type="NCBI Taxonomy" id="453573"/>
    <lineage>
        <taxon>Bacteria</taxon>
        <taxon>Bacillati</taxon>
        <taxon>Actinomycetota</taxon>
        <taxon>Actinomycetes</taxon>
        <taxon>Streptosporangiales</taxon>
        <taxon>Thermomonosporaceae</taxon>
        <taxon>Actinomadura</taxon>
    </lineage>
</organism>
<feature type="region of interest" description="Disordered" evidence="1">
    <location>
        <begin position="179"/>
        <end position="201"/>
    </location>
</feature>
<dbReference type="EMBL" id="JAAGLI010001029">
    <property type="protein sequence ID" value="NEA28331.1"/>
    <property type="molecule type" value="Genomic_DNA"/>
</dbReference>
<comment type="caution">
    <text evidence="2">The sequence shown here is derived from an EMBL/GenBank/DDBJ whole genome shotgun (WGS) entry which is preliminary data.</text>
</comment>
<name>A0A6L9QSC1_9ACTN</name>
<feature type="region of interest" description="Disordered" evidence="1">
    <location>
        <begin position="94"/>
        <end position="122"/>
    </location>
</feature>
<feature type="compositionally biased region" description="Polar residues" evidence="1">
    <location>
        <begin position="190"/>
        <end position="201"/>
    </location>
</feature>
<accession>A0A6L9QSC1</accession>
<sequence length="201" mass="19192">MGDAELLSSSPFEDDLDDALAAARPQRRSLPGPTLYLAAGILLVAGFLGGVQAQKWSSDDSGSPGAGRGPGSAAAGGYAGGGYAGGRAPGGYPGMPGGGLPEGGMPGGTGPGGFAGGGRGGAAASGDITTGTVVKISGSTLYVRTTSGQTVKVETSGTTKVRITEDGALKDLGSGATVTVRGTKGEDGTVTATTVSKGSGR</sequence>
<gene>
    <name evidence="2" type="ORF">G3I70_38420</name>
</gene>
<reference evidence="2 3" key="1">
    <citation type="submission" date="2020-01" db="EMBL/GenBank/DDBJ databases">
        <title>Insect and environment-associated Actinomycetes.</title>
        <authorList>
            <person name="Currrie C."/>
            <person name="Chevrette M."/>
            <person name="Carlson C."/>
            <person name="Stubbendieck R."/>
            <person name="Wendt-Pienkowski E."/>
        </authorList>
    </citation>
    <scope>NUCLEOTIDE SEQUENCE [LARGE SCALE GENOMIC DNA]</scope>
    <source>
        <strain evidence="2 3">SID10258</strain>
    </source>
</reference>